<keyword evidence="1" id="KW-0175">Coiled coil</keyword>
<evidence type="ECO:0000313" key="5">
    <source>
        <dbReference type="Proteomes" id="UP001165677"/>
    </source>
</evidence>
<dbReference type="RefSeq" id="WP_264367596.1">
    <property type="nucleotide sequence ID" value="NZ_JAPCIO010000001.1"/>
</dbReference>
<sequence>MFKYITVFVALFFIQVCSSQVGINTTTPNAQLDIKSSNQASPSNTDGILIPKIDAFPVVNPTVAQQGMMVYLTTTVGVNLPGFYYWDNTTTSWISLRGGSDADWFVVGGTISPTSINDNMYHVGNVGVGETNPIYKLDVKESNIAKTRVANFEHINPGNNLNIEVLKTTINSGINSNGVYYGLNNAMNLSNSVMGIGTNNFYTGTSSNEVYGYRNAFFVNGNGIRYGLSNNFNSGTGVRFGVYNVFSGTANQQIGLYNYFSGTPTFALLGTFNRFEDTSAQPKTGSYNQFTNDPTTNGINYGYRNSFDGIGGQAKFGFYNEILGNGNGDFYGLNNFVSNSGNGSLIGVKSEINGSGTGNKYGILNTINPAAGGVHYGVYSSALKANSYAGYFLGRVAIGTADADKYILPSNRGTVGQIMQTDDVGNVTWQNVSAVIGSNYWSTNGNSGTVAGTNFIGTTDNVDLIFKRNGLVAGKIEITNTAFGAEALNSNTTGFSNTAIGVNALRANVNGSSNVALGYGALNSNTSGSFNLALHKALTLNTTGGYNLGIGFEALHNNTTASYNCAIGYQALFDNTVGNFNTAIGSSALANNVSGNSNLAIGSMALNSSISASFNLALGNNALRYNTSGSNNVALGLNSLEDNTTGVYNTGVGNSTLKDNINGVDNVAIGNATLQLNVSGSSNTSVGTRSMFYNTTGNSNTALGFNALFRNTSGVGNIGIGFSTLVNNTIGNRNIAIGSQALFNNDIGAYNITIGSEALYNNISGSDNIAIGYQAGYNEIGSNKLYIENSNSSTPLIYGEFDNDIIKINGVVKVHKNPADAEELQLNNTSVFAHSSGNQDFGTGQNEFLLSSREGVGETGGIYGDGNAVSIWSPGDGNLGQPPALVYFLDEDQFDAANTNPYDNTALKSYISPAGAYVQISDKNKKENIEKINNALEKILAISGYTYQFKQDYKEIEKGKVPIKSSGVLAQELEKVLPEAIQKSKDGDYFVDYAAITPLLIEAIKEQQKNIQKQEEKISSLEERLAKLEALLNKQ</sequence>
<protein>
    <submittedName>
        <fullName evidence="4">Tail fiber domain-containing protein</fullName>
    </submittedName>
</protein>
<gene>
    <name evidence="4" type="ORF">OJ995_00165</name>
</gene>
<dbReference type="Proteomes" id="UP001165677">
    <property type="component" value="Unassembled WGS sequence"/>
</dbReference>
<evidence type="ECO:0000256" key="1">
    <source>
        <dbReference type="SAM" id="Coils"/>
    </source>
</evidence>
<dbReference type="Pfam" id="PF13884">
    <property type="entry name" value="Peptidase_S74"/>
    <property type="match status" value="1"/>
</dbReference>
<organism evidence="4 5">
    <name type="scientific">Flavobacterium lacisediminis</name>
    <dbReference type="NCBI Taxonomy" id="2989705"/>
    <lineage>
        <taxon>Bacteria</taxon>
        <taxon>Pseudomonadati</taxon>
        <taxon>Bacteroidota</taxon>
        <taxon>Flavobacteriia</taxon>
        <taxon>Flavobacteriales</taxon>
        <taxon>Flavobacteriaceae</taxon>
        <taxon>Flavobacterium</taxon>
    </lineage>
</organism>
<feature type="signal peptide" evidence="2">
    <location>
        <begin position="1"/>
        <end position="19"/>
    </location>
</feature>
<evidence type="ECO:0000256" key="2">
    <source>
        <dbReference type="SAM" id="SignalP"/>
    </source>
</evidence>
<feature type="coiled-coil region" evidence="1">
    <location>
        <begin position="1004"/>
        <end position="1031"/>
    </location>
</feature>
<dbReference type="InterPro" id="IPR030392">
    <property type="entry name" value="S74_ICA"/>
</dbReference>
<keyword evidence="5" id="KW-1185">Reference proteome</keyword>
<comment type="caution">
    <text evidence="4">The sequence shown here is derived from an EMBL/GenBank/DDBJ whole genome shotgun (WGS) entry which is preliminary data.</text>
</comment>
<evidence type="ECO:0000313" key="4">
    <source>
        <dbReference type="EMBL" id="MCW1146633.1"/>
    </source>
</evidence>
<keyword evidence="2" id="KW-0732">Signal</keyword>
<reference evidence="4" key="1">
    <citation type="submission" date="2022-10" db="EMBL/GenBank/DDBJ databases">
        <title>Flavobacterium sp. nov., a bacterium isolated from lake sediment.</title>
        <authorList>
            <person name="Qu J.-H."/>
        </authorList>
    </citation>
    <scope>NUCLEOTIDE SEQUENCE</scope>
    <source>
        <strain evidence="4">TH16-21</strain>
    </source>
</reference>
<feature type="domain" description="Peptidase S74" evidence="3">
    <location>
        <begin position="921"/>
        <end position="1018"/>
    </location>
</feature>
<dbReference type="EMBL" id="JAPCIO010000001">
    <property type="protein sequence ID" value="MCW1146633.1"/>
    <property type="molecule type" value="Genomic_DNA"/>
</dbReference>
<evidence type="ECO:0000259" key="3">
    <source>
        <dbReference type="PROSITE" id="PS51688"/>
    </source>
</evidence>
<name>A0ABT3EDI5_9FLAO</name>
<proteinExistence type="predicted"/>
<feature type="chain" id="PRO_5046861558" evidence="2">
    <location>
        <begin position="20"/>
        <end position="1035"/>
    </location>
</feature>
<dbReference type="PROSITE" id="PS51688">
    <property type="entry name" value="ICA"/>
    <property type="match status" value="1"/>
</dbReference>
<accession>A0ABT3EDI5</accession>